<accession>A0A644UMX7</accession>
<proteinExistence type="predicted"/>
<sequence>MGLSGKVYTSMSVLNVSNPEGLGMVNVNLDKRLVESIQNIGQKYAVERIILFGSRARGDNKGLSDIDLVIFPLPEFDKRGSLLSEFDDLRTLLKLDILFHDKHMDSRLLENIKKEGVTLYERTLH</sequence>
<dbReference type="AlphaFoldDB" id="A0A644UMX7"/>
<organism evidence="2">
    <name type="scientific">bioreactor metagenome</name>
    <dbReference type="NCBI Taxonomy" id="1076179"/>
    <lineage>
        <taxon>unclassified sequences</taxon>
        <taxon>metagenomes</taxon>
        <taxon>ecological metagenomes</taxon>
    </lineage>
</organism>
<dbReference type="InterPro" id="IPR041633">
    <property type="entry name" value="Polbeta"/>
</dbReference>
<dbReference type="Gene3D" id="3.30.460.10">
    <property type="entry name" value="Beta Polymerase, domain 2"/>
    <property type="match status" value="1"/>
</dbReference>
<protein>
    <recommendedName>
        <fullName evidence="1">Polymerase beta nucleotidyltransferase domain-containing protein</fullName>
    </recommendedName>
</protein>
<dbReference type="CDD" id="cd05403">
    <property type="entry name" value="NT_KNTase_like"/>
    <property type="match status" value="1"/>
</dbReference>
<comment type="caution">
    <text evidence="2">The sequence shown here is derived from an EMBL/GenBank/DDBJ whole genome shotgun (WGS) entry which is preliminary data.</text>
</comment>
<evidence type="ECO:0000259" key="1">
    <source>
        <dbReference type="Pfam" id="PF18765"/>
    </source>
</evidence>
<dbReference type="PANTHER" id="PTHR33933">
    <property type="entry name" value="NUCLEOTIDYLTRANSFERASE"/>
    <property type="match status" value="1"/>
</dbReference>
<dbReference type="SUPFAM" id="SSF81301">
    <property type="entry name" value="Nucleotidyltransferase"/>
    <property type="match status" value="1"/>
</dbReference>
<feature type="domain" description="Polymerase beta nucleotidyltransferase" evidence="1">
    <location>
        <begin position="35"/>
        <end position="122"/>
    </location>
</feature>
<dbReference type="InterPro" id="IPR052548">
    <property type="entry name" value="Type_VII_TA_antitoxin"/>
</dbReference>
<dbReference type="InterPro" id="IPR043519">
    <property type="entry name" value="NT_sf"/>
</dbReference>
<evidence type="ECO:0000313" key="2">
    <source>
        <dbReference type="EMBL" id="MPL80330.1"/>
    </source>
</evidence>
<reference evidence="2" key="1">
    <citation type="submission" date="2019-08" db="EMBL/GenBank/DDBJ databases">
        <authorList>
            <person name="Kucharzyk K."/>
            <person name="Murdoch R.W."/>
            <person name="Higgins S."/>
            <person name="Loffler F."/>
        </authorList>
    </citation>
    <scope>NUCLEOTIDE SEQUENCE</scope>
</reference>
<gene>
    <name evidence="2" type="ORF">SDC9_26229</name>
</gene>
<name>A0A644UMX7_9ZZZZ</name>
<dbReference type="EMBL" id="VSSQ01000136">
    <property type="protein sequence ID" value="MPL80330.1"/>
    <property type="molecule type" value="Genomic_DNA"/>
</dbReference>
<dbReference type="Pfam" id="PF18765">
    <property type="entry name" value="Polbeta"/>
    <property type="match status" value="1"/>
</dbReference>
<dbReference type="PANTHER" id="PTHR33933:SF1">
    <property type="entry name" value="PROTEIN ADENYLYLTRANSFERASE MNTA-RELATED"/>
    <property type="match status" value="1"/>
</dbReference>